<evidence type="ECO:0000256" key="1">
    <source>
        <dbReference type="SAM" id="MobiDB-lite"/>
    </source>
</evidence>
<accession>A0A4Q7V2L9</accession>
<protein>
    <submittedName>
        <fullName evidence="2">Type VII secretion-associated protein (TIGR03931 family)</fullName>
    </submittedName>
</protein>
<dbReference type="RefSeq" id="WP_130292359.1">
    <property type="nucleotide sequence ID" value="NZ_SHKL01000001.1"/>
</dbReference>
<dbReference type="InterPro" id="IPR043129">
    <property type="entry name" value="ATPase_NBD"/>
</dbReference>
<feature type="compositionally biased region" description="Low complexity" evidence="1">
    <location>
        <begin position="102"/>
        <end position="114"/>
    </location>
</feature>
<evidence type="ECO:0000313" key="2">
    <source>
        <dbReference type="EMBL" id="RZT88345.1"/>
    </source>
</evidence>
<comment type="caution">
    <text evidence="2">The sequence shown here is derived from an EMBL/GenBank/DDBJ whole genome shotgun (WGS) entry which is preliminary data.</text>
</comment>
<sequence length="507" mass="51503">MTPVVAVQAGVSATRLAAHGPDGRPEVVATLPAGTAPAAALEALYGDAPVPLVVLVHPPGQGPEEVAASAEQLRPWATTVRPVPAPLAVLAGLRDAAPRPLAGGSSASPDSARPSPGPPRLVVDAGASGTDLTVVVGERVLPPRRVDVGGDRLDAVLGTALGLTPVLTRPVRESLSWRTEVVLPGGGRCDAERCREVLRPALAELSAAVAETVRRSGAAEVVLAGGLARTPLLAATLDDAVAVPVRVAGTPEAAAVLGAVGLDDPGRDAERDVTAVPGAHRSPDVPPGTSGDVPGGRRPAAPAGGLRSRWADPALPAGGPGIAVVRRRRRVRLRGAPVAAALGIALVAAGTMAGRGPAEPDPSAGAALVVQYGYSTVLPAGWEHTGGRPESRRTLLTRAGSPAGVELIAVERTPLGYDSAVEPERARAELAAEFRRRSGEEDLRDYRDDTVAGRPVVRYRQAGPGPAVDWFVLFTGTDELVVGCRYPDAPAVAPACAAVVASVRPTG</sequence>
<dbReference type="InterPro" id="IPR023840">
    <property type="entry name" value="T7SS_Rv3446c"/>
</dbReference>
<dbReference type="PANTHER" id="PTHR42749:SF1">
    <property type="entry name" value="CELL SHAPE-DETERMINING PROTEIN MREB"/>
    <property type="match status" value="1"/>
</dbReference>
<feature type="region of interest" description="Disordered" evidence="1">
    <location>
        <begin position="100"/>
        <end position="125"/>
    </location>
</feature>
<reference evidence="2 3" key="1">
    <citation type="submission" date="2019-02" db="EMBL/GenBank/DDBJ databases">
        <title>Sequencing the genomes of 1000 actinobacteria strains.</title>
        <authorList>
            <person name="Klenk H.-P."/>
        </authorList>
    </citation>
    <scope>NUCLEOTIDE SEQUENCE [LARGE SCALE GENOMIC DNA]</scope>
    <source>
        <strain evidence="2 3">DSM 45779</strain>
    </source>
</reference>
<dbReference type="EMBL" id="SHKL01000001">
    <property type="protein sequence ID" value="RZT88345.1"/>
    <property type="molecule type" value="Genomic_DNA"/>
</dbReference>
<dbReference type="AlphaFoldDB" id="A0A4Q7V2L9"/>
<name>A0A4Q7V2L9_PSEST</name>
<dbReference type="NCBIfam" id="TIGR03931">
    <property type="entry name" value="T7SS_Rv3446c"/>
    <property type="match status" value="1"/>
</dbReference>
<feature type="region of interest" description="Disordered" evidence="1">
    <location>
        <begin position="265"/>
        <end position="312"/>
    </location>
</feature>
<dbReference type="Gene3D" id="3.30.420.40">
    <property type="match status" value="1"/>
</dbReference>
<feature type="compositionally biased region" description="Low complexity" evidence="1">
    <location>
        <begin position="296"/>
        <end position="307"/>
    </location>
</feature>
<gene>
    <name evidence="2" type="ORF">EV383_5284</name>
</gene>
<proteinExistence type="predicted"/>
<evidence type="ECO:0000313" key="3">
    <source>
        <dbReference type="Proteomes" id="UP000291591"/>
    </source>
</evidence>
<dbReference type="SUPFAM" id="SSF53067">
    <property type="entry name" value="Actin-like ATPase domain"/>
    <property type="match status" value="1"/>
</dbReference>
<keyword evidence="3" id="KW-1185">Reference proteome</keyword>
<dbReference type="PANTHER" id="PTHR42749">
    <property type="entry name" value="CELL SHAPE-DETERMINING PROTEIN MREB"/>
    <property type="match status" value="1"/>
</dbReference>
<dbReference type="OrthoDB" id="3333926at2"/>
<dbReference type="Proteomes" id="UP000291591">
    <property type="component" value="Unassembled WGS sequence"/>
</dbReference>
<organism evidence="2 3">
    <name type="scientific">Pseudonocardia sediminis</name>
    <dbReference type="NCBI Taxonomy" id="1397368"/>
    <lineage>
        <taxon>Bacteria</taxon>
        <taxon>Bacillati</taxon>
        <taxon>Actinomycetota</taxon>
        <taxon>Actinomycetes</taxon>
        <taxon>Pseudonocardiales</taxon>
        <taxon>Pseudonocardiaceae</taxon>
        <taxon>Pseudonocardia</taxon>
    </lineage>
</organism>